<evidence type="ECO:0000256" key="2">
    <source>
        <dbReference type="ARBA" id="ARBA00022630"/>
    </source>
</evidence>
<name>A0AAU8N3F3_9ACTO</name>
<gene>
    <name evidence="6" type="ORF">ABXS69_07940</name>
</gene>
<dbReference type="Pfam" id="PF02525">
    <property type="entry name" value="Flavodoxin_2"/>
    <property type="match status" value="1"/>
</dbReference>
<evidence type="ECO:0000313" key="6">
    <source>
        <dbReference type="EMBL" id="XCP81910.1"/>
    </source>
</evidence>
<organism evidence="6">
    <name type="scientific">Actinomyces timonensis</name>
    <dbReference type="NCBI Taxonomy" id="1288391"/>
    <lineage>
        <taxon>Bacteria</taxon>
        <taxon>Bacillati</taxon>
        <taxon>Actinomycetota</taxon>
        <taxon>Actinomycetes</taxon>
        <taxon>Actinomycetales</taxon>
        <taxon>Actinomycetaceae</taxon>
        <taxon>Actinomyces</taxon>
    </lineage>
</organism>
<evidence type="ECO:0000256" key="3">
    <source>
        <dbReference type="ARBA" id="ARBA00022827"/>
    </source>
</evidence>
<evidence type="ECO:0000256" key="4">
    <source>
        <dbReference type="ARBA" id="ARBA00037981"/>
    </source>
</evidence>
<reference evidence="6" key="1">
    <citation type="submission" date="2024-05" db="EMBL/GenBank/DDBJ databases">
        <title>Draft genome assemblies of 36 bacteria isolated from hibernating arctic ground squirrels.</title>
        <authorList>
            <person name="McKee H."/>
            <person name="Mullen L."/>
            <person name="Drown D.M."/>
            <person name="Duddleston K.N."/>
        </authorList>
    </citation>
    <scope>NUCLEOTIDE SEQUENCE</scope>
    <source>
        <strain evidence="6">AR004</strain>
    </source>
</reference>
<accession>A0AAU8N3F3</accession>
<dbReference type="EMBL" id="CP159989">
    <property type="protein sequence ID" value="XCP81910.1"/>
    <property type="molecule type" value="Genomic_DNA"/>
</dbReference>
<comment type="cofactor">
    <cofactor evidence="1">
        <name>FAD</name>
        <dbReference type="ChEBI" id="CHEBI:57692"/>
    </cofactor>
</comment>
<dbReference type="AlphaFoldDB" id="A0AAU8N3F3"/>
<dbReference type="Gene3D" id="3.40.50.360">
    <property type="match status" value="1"/>
</dbReference>
<proteinExistence type="inferred from homology"/>
<dbReference type="InterPro" id="IPR029039">
    <property type="entry name" value="Flavoprotein-like_sf"/>
</dbReference>
<sequence>MNVLLINAHHRYPGWSEGSLNASAMTMMQDFFTARGDVVTTTIIDHGYDPADQARKHLEADLVVLQTPVNWFGAPWTWKKYIDDTFNVGLQEQTMLTGDGRTRSDATKPYGSGGLMQGKKFMFSATWNAPAAAFSNDDSPVFRGLSADEALSELAASYYFTGFDVLPAYHIYDVFKNPRNDEGLAGLIEHLNKVLDTTGAS</sequence>
<evidence type="ECO:0000256" key="1">
    <source>
        <dbReference type="ARBA" id="ARBA00001974"/>
    </source>
</evidence>
<protein>
    <submittedName>
        <fullName evidence="6">NAD(P)H-dependent oxidoreductase</fullName>
        <ecNumber evidence="6">1.-.-.-</ecNumber>
    </submittedName>
</protein>
<keyword evidence="3" id="KW-0274">FAD</keyword>
<dbReference type="PANTHER" id="PTHR46305">
    <property type="match status" value="1"/>
</dbReference>
<dbReference type="SUPFAM" id="SSF52218">
    <property type="entry name" value="Flavoproteins"/>
    <property type="match status" value="1"/>
</dbReference>
<feature type="domain" description="Flavodoxin-like fold" evidence="5">
    <location>
        <begin position="1"/>
        <end position="192"/>
    </location>
</feature>
<dbReference type="EC" id="1.-.-.-" evidence="6"/>
<comment type="similarity">
    <text evidence="4">Belongs to the oxidoreductase MdaB family.</text>
</comment>
<dbReference type="PANTHER" id="PTHR46305:SF3">
    <property type="entry name" value="NADPH:QUINONE OXIDOREDUCTASE MDAB"/>
    <property type="match status" value="1"/>
</dbReference>
<dbReference type="InterPro" id="IPR003680">
    <property type="entry name" value="Flavodoxin_fold"/>
</dbReference>
<evidence type="ECO:0000259" key="5">
    <source>
        <dbReference type="Pfam" id="PF02525"/>
    </source>
</evidence>
<dbReference type="RefSeq" id="WP_366180162.1">
    <property type="nucleotide sequence ID" value="NZ_CP159989.1"/>
</dbReference>
<keyword evidence="2" id="KW-0285">Flavoprotein</keyword>
<dbReference type="InterPro" id="IPR052397">
    <property type="entry name" value="NADPH-QR_MdaB"/>
</dbReference>
<keyword evidence="6" id="KW-0560">Oxidoreductase</keyword>
<dbReference type="GO" id="GO:0016491">
    <property type="term" value="F:oxidoreductase activity"/>
    <property type="evidence" value="ECO:0007669"/>
    <property type="project" value="UniProtKB-KW"/>
</dbReference>